<evidence type="ECO:0000313" key="1">
    <source>
        <dbReference type="EMBL" id="XDI04970.1"/>
    </source>
</evidence>
<accession>A0AB39BFS5</accession>
<dbReference type="EMBL" id="CP162511">
    <property type="protein sequence ID" value="XDI04970.1"/>
    <property type="molecule type" value="Genomic_DNA"/>
</dbReference>
<reference evidence="1" key="1">
    <citation type="submission" date="2024-05" db="EMBL/GenBank/DDBJ databases">
        <title>Herbiconiux sp. A18JL235.</title>
        <authorList>
            <person name="Zhang G."/>
        </authorList>
    </citation>
    <scope>NUCLEOTIDE SEQUENCE</scope>
    <source>
        <strain evidence="1">A18JL235</strain>
    </source>
</reference>
<dbReference type="AlphaFoldDB" id="A0AB39BFS5"/>
<gene>
    <name evidence="1" type="ORF">ABFY20_16790</name>
</gene>
<proteinExistence type="predicted"/>
<organism evidence="1">
    <name type="scientific">Herbiconiux sp. A18JL235</name>
    <dbReference type="NCBI Taxonomy" id="3152363"/>
    <lineage>
        <taxon>Bacteria</taxon>
        <taxon>Bacillati</taxon>
        <taxon>Actinomycetota</taxon>
        <taxon>Actinomycetes</taxon>
        <taxon>Micrococcales</taxon>
        <taxon>Microbacteriaceae</taxon>
        <taxon>Herbiconiux</taxon>
    </lineage>
</organism>
<sequence>MSTIDLTEVATIWFADAVPVRMLWQRERWRVTDRPTEPEGLYWGTHAPDFAAWRFQATNEAGVSRVFDVVRRHGGPFWSVTHIYD</sequence>
<protein>
    <submittedName>
        <fullName evidence="1">Uncharacterized protein</fullName>
    </submittedName>
</protein>
<name>A0AB39BFS5_9MICO</name>
<dbReference type="RefSeq" id="WP_368497348.1">
    <property type="nucleotide sequence ID" value="NZ_CP162511.1"/>
</dbReference>